<dbReference type="Proteomes" id="UP000075653">
    <property type="component" value="Unassembled WGS sequence"/>
</dbReference>
<name>A0A149VWC8_9PROT</name>
<dbReference type="PATRIC" id="fig|1789004.3.peg.2038"/>
<evidence type="ECO:0000313" key="1">
    <source>
        <dbReference type="EMBL" id="KXW57519.1"/>
    </source>
</evidence>
<reference evidence="1 2" key="1">
    <citation type="submission" date="2016-01" db="EMBL/GenBank/DDBJ databases">
        <title>Genome sequence of the acidophilic iron oxidising Ferrovum strain Z-31.</title>
        <authorList>
            <person name="Poehlein A."/>
            <person name="Ullrich S.R."/>
            <person name="Schloemann M."/>
            <person name="Muehling M."/>
            <person name="Daniel R."/>
        </authorList>
    </citation>
    <scope>NUCLEOTIDE SEQUENCE [LARGE SCALE GENOMIC DNA]</scope>
    <source>
        <strain evidence="1 2">Z-31</strain>
    </source>
</reference>
<evidence type="ECO:0000313" key="2">
    <source>
        <dbReference type="Proteomes" id="UP000075653"/>
    </source>
</evidence>
<proteinExistence type="predicted"/>
<dbReference type="AlphaFoldDB" id="A0A149VWC8"/>
<gene>
    <name evidence="1" type="ORF">FEMY_19780</name>
</gene>
<comment type="caution">
    <text evidence="1">The sequence shown here is derived from an EMBL/GenBank/DDBJ whole genome shotgun (WGS) entry which is preliminary data.</text>
</comment>
<accession>A0A149VWC8</accession>
<organism evidence="1 2">
    <name type="scientific">Ferrovum myxofaciens</name>
    <dbReference type="NCBI Taxonomy" id="416213"/>
    <lineage>
        <taxon>Bacteria</taxon>
        <taxon>Pseudomonadati</taxon>
        <taxon>Pseudomonadota</taxon>
        <taxon>Betaproteobacteria</taxon>
        <taxon>Ferrovales</taxon>
        <taxon>Ferrovaceae</taxon>
        <taxon>Ferrovum</taxon>
    </lineage>
</organism>
<dbReference type="EMBL" id="LRRD01000054">
    <property type="protein sequence ID" value="KXW57519.1"/>
    <property type="molecule type" value="Genomic_DNA"/>
</dbReference>
<sequence>MHLNSTSDKAHVVDATAFATAFAARPAADIGFVDLYVFMGLAADPVLVGAHHACPELVENLECRLIPGQPKLPLELHGRHAGRLAGNQIGSPEPDVKRRMRPLHHGSGFQAGIPATLAAPKHVWTVRKPKWLTACLAMWANKTVRPTQLLQVSSTRPNIWKKPLEFRQRVRERQIVTLMDVHCHG</sequence>
<keyword evidence="2" id="KW-1185">Reference proteome</keyword>
<protein>
    <submittedName>
        <fullName evidence="1">Uncharacterized protein</fullName>
    </submittedName>
</protein>